<dbReference type="InterPro" id="IPR004910">
    <property type="entry name" value="Yippee/Mis18/Cereblon"/>
</dbReference>
<evidence type="ECO:0000256" key="5">
    <source>
        <dbReference type="ARBA" id="ARBA00022723"/>
    </source>
</evidence>
<dbReference type="SMART" id="SM00464">
    <property type="entry name" value="LON"/>
    <property type="match status" value="1"/>
</dbReference>
<evidence type="ECO:0000256" key="4">
    <source>
        <dbReference type="ARBA" id="ARBA00014394"/>
    </source>
</evidence>
<keyword evidence="16" id="KW-1185">Reference proteome</keyword>
<dbReference type="Pfam" id="PF03226">
    <property type="entry name" value="Yippee-Mis18"/>
    <property type="match status" value="1"/>
</dbReference>
<evidence type="ECO:0000256" key="10">
    <source>
        <dbReference type="ARBA" id="ARBA00030079"/>
    </source>
</evidence>
<keyword evidence="9" id="KW-0539">Nucleus</keyword>
<dbReference type="Proteomes" id="UP000790347">
    <property type="component" value="Unassembled WGS sequence"/>
</dbReference>
<evidence type="ECO:0000256" key="7">
    <source>
        <dbReference type="ARBA" id="ARBA00022833"/>
    </source>
</evidence>
<dbReference type="GO" id="GO:0005634">
    <property type="term" value="C:nucleus"/>
    <property type="evidence" value="ECO:0007669"/>
    <property type="project" value="UniProtKB-SubCell"/>
</dbReference>
<organism evidence="15 16">
    <name type="scientific">Dermatophagoides farinae</name>
    <name type="common">American house dust mite</name>
    <dbReference type="NCBI Taxonomy" id="6954"/>
    <lineage>
        <taxon>Eukaryota</taxon>
        <taxon>Metazoa</taxon>
        <taxon>Ecdysozoa</taxon>
        <taxon>Arthropoda</taxon>
        <taxon>Chelicerata</taxon>
        <taxon>Arachnida</taxon>
        <taxon>Acari</taxon>
        <taxon>Acariformes</taxon>
        <taxon>Sarcoptiformes</taxon>
        <taxon>Astigmata</taxon>
        <taxon>Psoroptidia</taxon>
        <taxon>Analgoidea</taxon>
        <taxon>Pyroglyphidae</taxon>
        <taxon>Dermatophagoidinae</taxon>
        <taxon>Dermatophagoides</taxon>
    </lineage>
</organism>
<sequence length="518" mass="60596">MDRRPGQQQQPQPQQPPDQQGEEYHNRFINLARRFIQRPFLAIRMADNNDDDDENGLFLDNDDNVHFFGNVDEDDDDADAEWLADDFSDEDMDDDDIEFHNRIIAVDSEDDDDDLDINNGNNDDNRMDQNEEESRNENETNYDISLPVEHSYLGGLDSVDSARCLFTPGSIVALKTLYLNGMYLIPGQEIPLTFSNRITLQFITAIIEHDDSRTFGIRIGRFEDRFGTTAEIRSYSFKDDRSSITIKVQGRQRFIIVKDFNNEQGEYQPNVRILPEINMHDFFRPIVQSEYRLSRKSRTLITPLPANSLNQYDNNVLMERLKSVLMRIFEYRIKNDEFSYPVDAIAFSYFVLMTIPFPDAIKTHLLKIDCVNLRLWLEMSLLNENFKFICGTCRQNLCDRNSFLVMSKLGTSGTFVNSNGFVHELYTFSKVENARRVSSYSEDFSWFPNYGWIIINCRRCRTHLGWEFETRKPNIVPKKFWALTKNSIRLAFQSDGTNGDELFVYKLFEQNPILDNHH</sequence>
<feature type="domain" description="CULT" evidence="14">
    <location>
        <begin position="385"/>
        <end position="492"/>
    </location>
</feature>
<comment type="similarity">
    <text evidence="3">Belongs to the CRBN family.</text>
</comment>
<feature type="compositionally biased region" description="Acidic residues" evidence="13">
    <location>
        <begin position="107"/>
        <end position="116"/>
    </location>
</feature>
<feature type="compositionally biased region" description="Basic and acidic residues" evidence="13">
    <location>
        <begin position="123"/>
        <end position="138"/>
    </location>
</feature>
<evidence type="ECO:0000256" key="13">
    <source>
        <dbReference type="SAM" id="MobiDB-lite"/>
    </source>
</evidence>
<keyword evidence="6" id="KW-0833">Ubl conjugation pathway</keyword>
<evidence type="ECO:0000256" key="12">
    <source>
        <dbReference type="ARBA" id="ARBA00046796"/>
    </source>
</evidence>
<comment type="subcellular location">
    <subcellularLocation>
        <location evidence="1">Nucleus</location>
    </subcellularLocation>
</comment>
<evidence type="ECO:0000256" key="2">
    <source>
        <dbReference type="ARBA" id="ARBA00004906"/>
    </source>
</evidence>
<evidence type="ECO:0000256" key="11">
    <source>
        <dbReference type="ARBA" id="ARBA00046075"/>
    </source>
</evidence>
<dbReference type="AlphaFoldDB" id="A0A922HF77"/>
<dbReference type="Gene3D" id="2.170.150.20">
    <property type="entry name" value="Peptide methionine sulfoxide reductase"/>
    <property type="match status" value="1"/>
</dbReference>
<evidence type="ECO:0000259" key="14">
    <source>
        <dbReference type="PROSITE" id="PS51788"/>
    </source>
</evidence>
<evidence type="ECO:0000313" key="15">
    <source>
        <dbReference type="EMBL" id="KAH9491072.1"/>
    </source>
</evidence>
<dbReference type="InterPro" id="IPR046336">
    <property type="entry name" value="Lon_prtase_N_sf"/>
</dbReference>
<evidence type="ECO:0000256" key="6">
    <source>
        <dbReference type="ARBA" id="ARBA00022786"/>
    </source>
</evidence>
<dbReference type="SUPFAM" id="SSF88697">
    <property type="entry name" value="PUA domain-like"/>
    <property type="match status" value="1"/>
</dbReference>
<dbReference type="EMBL" id="ASGP02000009">
    <property type="protein sequence ID" value="KAH9491072.1"/>
    <property type="molecule type" value="Genomic_DNA"/>
</dbReference>
<keyword evidence="7" id="KW-0862">Zinc</keyword>
<dbReference type="GO" id="GO:0046872">
    <property type="term" value="F:metal ion binding"/>
    <property type="evidence" value="ECO:0007669"/>
    <property type="project" value="UniProtKB-KW"/>
</dbReference>
<dbReference type="CDD" id="cd15777">
    <property type="entry name" value="CRBN_C_like"/>
    <property type="match status" value="1"/>
</dbReference>
<gene>
    <name evidence="15" type="ORF">DERF_015808</name>
</gene>
<feature type="region of interest" description="Disordered" evidence="13">
    <location>
        <begin position="1"/>
        <end position="21"/>
    </location>
</feature>
<dbReference type="Pfam" id="PF02190">
    <property type="entry name" value="LON_substr_bdg"/>
    <property type="match status" value="1"/>
</dbReference>
<keyword evidence="8" id="KW-0832">Ubl conjugation</keyword>
<dbReference type="InterPro" id="IPR015947">
    <property type="entry name" value="PUA-like_sf"/>
</dbReference>
<feature type="compositionally biased region" description="Low complexity" evidence="13">
    <location>
        <begin position="1"/>
        <end position="12"/>
    </location>
</feature>
<evidence type="ECO:0000256" key="1">
    <source>
        <dbReference type="ARBA" id="ARBA00004123"/>
    </source>
</evidence>
<keyword evidence="5" id="KW-0479">Metal-binding</keyword>
<evidence type="ECO:0000256" key="9">
    <source>
        <dbReference type="ARBA" id="ARBA00023242"/>
    </source>
</evidence>
<accession>A0A922HF77</accession>
<proteinExistence type="inferred from homology"/>
<dbReference type="InterPro" id="IPR003111">
    <property type="entry name" value="Lon_prtase_N"/>
</dbReference>
<comment type="pathway">
    <text evidence="2">Protein modification; protein ubiquitination.</text>
</comment>
<dbReference type="FunFam" id="2.170.150.20:FF:000007">
    <property type="entry name" value="Protein cereblon"/>
    <property type="match status" value="1"/>
</dbReference>
<evidence type="ECO:0000256" key="8">
    <source>
        <dbReference type="ARBA" id="ARBA00022843"/>
    </source>
</evidence>
<protein>
    <recommendedName>
        <fullName evidence="4">Protein cereblon</fullName>
    </recommendedName>
    <alternativeName>
        <fullName evidence="10">Protein ohgata</fullName>
    </alternativeName>
</protein>
<dbReference type="PROSITE" id="PS51788">
    <property type="entry name" value="CULT"/>
    <property type="match status" value="1"/>
</dbReference>
<name>A0A922HF77_DERFA</name>
<evidence type="ECO:0000313" key="16">
    <source>
        <dbReference type="Proteomes" id="UP000790347"/>
    </source>
</evidence>
<comment type="caution">
    <text evidence="15">The sequence shown here is derived from an EMBL/GenBank/DDBJ whole genome shotgun (WGS) entry which is preliminary data.</text>
</comment>
<dbReference type="OrthoDB" id="267517at2759"/>
<dbReference type="Gene3D" id="1.20.58.1480">
    <property type="match status" value="1"/>
</dbReference>
<reference evidence="15" key="1">
    <citation type="submission" date="2013-05" db="EMBL/GenBank/DDBJ databases">
        <authorList>
            <person name="Yim A.K.Y."/>
            <person name="Chan T.F."/>
            <person name="Ji K.M."/>
            <person name="Liu X.Y."/>
            <person name="Zhou J.W."/>
            <person name="Li R.Q."/>
            <person name="Yang K.Y."/>
            <person name="Li J."/>
            <person name="Li M."/>
            <person name="Law P.T.W."/>
            <person name="Wu Y.L."/>
            <person name="Cai Z.L."/>
            <person name="Qin H."/>
            <person name="Bao Y."/>
            <person name="Leung R.K.K."/>
            <person name="Ng P.K.S."/>
            <person name="Zou J."/>
            <person name="Zhong X.J."/>
            <person name="Ran P.X."/>
            <person name="Zhong N.S."/>
            <person name="Liu Z.G."/>
            <person name="Tsui S.K.W."/>
        </authorList>
    </citation>
    <scope>NUCLEOTIDE SEQUENCE</scope>
    <source>
        <strain evidence="15">Derf</strain>
        <tissue evidence="15">Whole organism</tissue>
    </source>
</reference>
<dbReference type="Gene3D" id="2.30.130.40">
    <property type="entry name" value="LON domain-like"/>
    <property type="match status" value="1"/>
</dbReference>
<reference evidence="15" key="2">
    <citation type="journal article" date="2022" name="Res Sq">
        <title>Comparative Genomics Reveals Insights into the Divergent Evolution of Astigmatic Mites and Household Pest Adaptations.</title>
        <authorList>
            <person name="Xiong Q."/>
            <person name="Wan A.T.-Y."/>
            <person name="Liu X.-Y."/>
            <person name="Fung C.S.-H."/>
            <person name="Xiao X."/>
            <person name="Malainual N."/>
            <person name="Hou J."/>
            <person name="Wang L."/>
            <person name="Wang M."/>
            <person name="Yang K."/>
            <person name="Cui Y."/>
            <person name="Leung E."/>
            <person name="Nong W."/>
            <person name="Shin S.-K."/>
            <person name="Au S."/>
            <person name="Jeong K.Y."/>
            <person name="Chew F.T."/>
            <person name="Hui J."/>
            <person name="Leung T.F."/>
            <person name="Tungtrongchitr A."/>
            <person name="Zhong N."/>
            <person name="Liu Z."/>
            <person name="Tsui S."/>
        </authorList>
    </citation>
    <scope>NUCLEOTIDE SEQUENCE</scope>
    <source>
        <strain evidence="15">Derf</strain>
        <tissue evidence="15">Whole organism</tissue>
    </source>
</reference>
<dbReference type="InterPro" id="IPR034750">
    <property type="entry name" value="CULT"/>
</dbReference>
<evidence type="ECO:0000256" key="3">
    <source>
        <dbReference type="ARBA" id="ARBA00005293"/>
    </source>
</evidence>
<comment type="subunit">
    <text evidence="12">Likely a component of a DCX (DDB1-CUL4-X-box) protein ligase complex. May interact with pic/DDB1.</text>
</comment>
<comment type="function">
    <text evidence="11">Substrate recognition component of a DCX (DDB1-CUL4-X-box) E3 protein ligase complex that mediates the ubiquitination and subsequent proteasomal degradation of target proteins. Has an essential role in mediating growth by negatively regulating insulin signaling. It also has a role in maintaining presynaptic function in the neuromuscular junction synapses of third-instar larvae.</text>
</comment>
<feature type="region of interest" description="Disordered" evidence="13">
    <location>
        <begin position="104"/>
        <end position="140"/>
    </location>
</feature>